<gene>
    <name evidence="1" type="ORF">Cva_01334</name>
</gene>
<dbReference type="Proteomes" id="UP000036771">
    <property type="component" value="Unassembled WGS sequence"/>
</dbReference>
<dbReference type="STRING" id="1629334.Cva_01334"/>
<dbReference type="EMBL" id="BBVC01000077">
    <property type="protein sequence ID" value="GAO98670.1"/>
    <property type="molecule type" value="Genomic_DNA"/>
</dbReference>
<reference evidence="1 2" key="1">
    <citation type="submission" date="2015-03" db="EMBL/GenBank/DDBJ databases">
        <title>Caedibacter varicaedens, whole genome shotgun sequence.</title>
        <authorList>
            <person name="Suzuki H."/>
            <person name="Dapper A.L."/>
            <person name="Gibson A.K."/>
            <person name="Jackson C."/>
            <person name="Lee H."/>
            <person name="Pejaver V.R."/>
            <person name="Doak T."/>
            <person name="Lynch M."/>
        </authorList>
    </citation>
    <scope>NUCLEOTIDE SEQUENCE [LARGE SCALE GENOMIC DNA]</scope>
</reference>
<keyword evidence="2" id="KW-1185">Reference proteome</keyword>
<accession>A0A0K8MDP6</accession>
<comment type="caution">
    <text evidence="1">The sequence shown here is derived from an EMBL/GenBank/DDBJ whole genome shotgun (WGS) entry which is preliminary data.</text>
</comment>
<evidence type="ECO:0000313" key="1">
    <source>
        <dbReference type="EMBL" id="GAO98670.1"/>
    </source>
</evidence>
<proteinExistence type="predicted"/>
<organism evidence="1 2">
    <name type="scientific">Caedimonas varicaedens</name>
    <dbReference type="NCBI Taxonomy" id="1629334"/>
    <lineage>
        <taxon>Bacteria</taxon>
        <taxon>Pseudomonadati</taxon>
        <taxon>Pseudomonadota</taxon>
        <taxon>Alphaproteobacteria</taxon>
        <taxon>Holosporales</taxon>
        <taxon>Caedimonadaceae</taxon>
        <taxon>Caedimonas</taxon>
    </lineage>
</organism>
<name>A0A0K8MDP6_9PROT</name>
<dbReference type="AlphaFoldDB" id="A0A0K8MDP6"/>
<protein>
    <submittedName>
        <fullName evidence="1">Uncharacterized protein</fullName>
    </submittedName>
</protein>
<evidence type="ECO:0000313" key="2">
    <source>
        <dbReference type="Proteomes" id="UP000036771"/>
    </source>
</evidence>
<sequence>MRISKSSLYVTLWMIMISSTGYSFKQGEMPESNAWYLTTYTIDQTEFPMIPEEKNIKDFPSPIAEDEEDPQALEKYYEAVTTAYRRQAEEQKNIVKSYTVRLQGQQDQLFVDRIRSSKSSHSLKVDPFSKARASSAHYYKKTYIPSDFNAQLFFQKADFYQEMADYWKTVKES</sequence>